<dbReference type="InterPro" id="IPR026669">
    <property type="entry name" value="Arsenite_MeTrfase-like"/>
</dbReference>
<dbReference type="Gene3D" id="3.90.660.20">
    <property type="entry name" value="Protoporphyrinogen oxidase, mitochondrial, domain 2"/>
    <property type="match status" value="1"/>
</dbReference>
<gene>
    <name evidence="1" type="ORF">PVAP13_9NG507828</name>
</gene>
<name>A0A8T0MY31_PANVG</name>
<dbReference type="Gene3D" id="1.10.3110.10">
    <property type="entry name" value="protoporphyrinogen ix oxidase, domain 3"/>
    <property type="match status" value="1"/>
</dbReference>
<dbReference type="PANTHER" id="PTHR43675:SF30">
    <property type="entry name" value="CYCLOPROPANE-FATTY-ACYL-PHOSPHOLIPID SYNTHASE"/>
    <property type="match status" value="1"/>
</dbReference>
<dbReference type="SUPFAM" id="SSF51905">
    <property type="entry name" value="FAD/NAD(P)-binding domain"/>
    <property type="match status" value="1"/>
</dbReference>
<dbReference type="Proteomes" id="UP000823388">
    <property type="component" value="Chromosome 9N"/>
</dbReference>
<dbReference type="GO" id="GO:0008168">
    <property type="term" value="F:methyltransferase activity"/>
    <property type="evidence" value="ECO:0007669"/>
    <property type="project" value="TreeGrafter"/>
</dbReference>
<dbReference type="AlphaFoldDB" id="A0A8T0MY31"/>
<dbReference type="Gene3D" id="3.50.50.60">
    <property type="entry name" value="FAD/NAD(P)-binding domain"/>
    <property type="match status" value="1"/>
</dbReference>
<sequence>MRVAVVGAGVTGLSAAHELVARSGGARVTLYKKEWEPYLGGDVARTVAVDDGGSGPVNLDLGFMVFNRVTSPNMMEWFEGLGVEIERSDMSFSVSTLLDRNRDFEWGTCNGISSLLAPKKNSLSPSFWRLIVEILKFKNHALKYLEDHERNPDLDRNETLGQFISVHGYSKLFQDAYLIPMCACIWSSPSQGVLGLPASFVLSYCRDNHLLELFGRPQWHTVKGRSESYMNKVREELMSMGCQIKTSCEVKSVSSLEGGYIVLEVDGSEEMYDQIMFCIPAPDALKVLGAEATHDELRTLGAFHYTNSDVYLHRDASLMPRRSSAWSARNFLGTTSRGVCVTYRLNLLQNIGSARPFLVTLNPTRVPDHVLHKWNTSHPNPSAAAAKASLELNYIQGKRGLWFCGSYQGYGFHEDSVKAGKAAAAGLLGKQCDLLVNPKVMVPSWTEAGARLVVARFLDQYVSVGSLSNGSHFSFMISFIEEGGTTFRFGKACKQCHIKSVMQIHDPRFYWKVATEADLGLADAYINGYFSFADQREGLLNLFLILIANRDVHKSSSNIASKRGWWTPLLLTAGVASAKYILSHVSRQNTVKQARRNISEHYDLSNDFFALFLDSTMSYSSGIFKVEDDSLEAAQLHKVGVLIDKANVERGHHVVKRTGCKYTGITQSEEQLKYAQRKVKEAGLEDHVTFLLCDYRHIPTCHKYDRIISCEMIEHVGHEYMDEFFSSCEYHLAKDGLQQFSSVPEERYDEYRRSSDFIKEYIFPGACVPSLARITSAMSNASRLCIEHAENIGYHYYPTLMRWMDNFTDNRDKVLALGFDDKFIRTWEYFFVYTAAGFKSRTLGNYQIVFSRPGNDKLPNYVAAVA</sequence>
<accession>A0A8T0MY31</accession>
<dbReference type="InterPro" id="IPR029063">
    <property type="entry name" value="SAM-dependent_MTases_sf"/>
</dbReference>
<organism evidence="1 2">
    <name type="scientific">Panicum virgatum</name>
    <name type="common">Blackwell switchgrass</name>
    <dbReference type="NCBI Taxonomy" id="38727"/>
    <lineage>
        <taxon>Eukaryota</taxon>
        <taxon>Viridiplantae</taxon>
        <taxon>Streptophyta</taxon>
        <taxon>Embryophyta</taxon>
        <taxon>Tracheophyta</taxon>
        <taxon>Spermatophyta</taxon>
        <taxon>Magnoliopsida</taxon>
        <taxon>Liliopsida</taxon>
        <taxon>Poales</taxon>
        <taxon>Poaceae</taxon>
        <taxon>PACMAD clade</taxon>
        <taxon>Panicoideae</taxon>
        <taxon>Panicodae</taxon>
        <taxon>Paniceae</taxon>
        <taxon>Panicinae</taxon>
        <taxon>Panicum</taxon>
        <taxon>Panicum sect. Hiantes</taxon>
    </lineage>
</organism>
<proteinExistence type="predicted"/>
<dbReference type="Pfam" id="PF13450">
    <property type="entry name" value="NAD_binding_8"/>
    <property type="match status" value="1"/>
</dbReference>
<evidence type="ECO:0000313" key="1">
    <source>
        <dbReference type="EMBL" id="KAG2539924.1"/>
    </source>
</evidence>
<dbReference type="CDD" id="cd02440">
    <property type="entry name" value="AdoMet_MTases"/>
    <property type="match status" value="1"/>
</dbReference>
<dbReference type="PANTHER" id="PTHR43675">
    <property type="entry name" value="ARSENITE METHYLTRANSFERASE"/>
    <property type="match status" value="1"/>
</dbReference>
<evidence type="ECO:0008006" key="3">
    <source>
        <dbReference type="Google" id="ProtNLM"/>
    </source>
</evidence>
<dbReference type="SUPFAM" id="SSF53335">
    <property type="entry name" value="S-adenosyl-L-methionine-dependent methyltransferases"/>
    <property type="match status" value="1"/>
</dbReference>
<evidence type="ECO:0000313" key="2">
    <source>
        <dbReference type="Proteomes" id="UP000823388"/>
    </source>
</evidence>
<dbReference type="Gene3D" id="3.40.50.150">
    <property type="entry name" value="Vaccinia Virus protein VP39"/>
    <property type="match status" value="1"/>
</dbReference>
<dbReference type="InterPro" id="IPR036188">
    <property type="entry name" value="FAD/NAD-bd_sf"/>
</dbReference>
<comment type="caution">
    <text evidence="1">The sequence shown here is derived from an EMBL/GenBank/DDBJ whole genome shotgun (WGS) entry which is preliminary data.</text>
</comment>
<protein>
    <recommendedName>
        <fullName evidence="3">Amine oxidase domain-containing protein</fullName>
    </recommendedName>
</protein>
<dbReference type="EMBL" id="CM029054">
    <property type="protein sequence ID" value="KAG2539924.1"/>
    <property type="molecule type" value="Genomic_DNA"/>
</dbReference>
<reference evidence="1" key="1">
    <citation type="submission" date="2020-05" db="EMBL/GenBank/DDBJ databases">
        <title>WGS assembly of Panicum virgatum.</title>
        <authorList>
            <person name="Lovell J.T."/>
            <person name="Jenkins J."/>
            <person name="Shu S."/>
            <person name="Juenger T.E."/>
            <person name="Schmutz J."/>
        </authorList>
    </citation>
    <scope>NUCLEOTIDE SEQUENCE</scope>
    <source>
        <strain evidence="1">AP13</strain>
    </source>
</reference>
<keyword evidence="2" id="KW-1185">Reference proteome</keyword>
<dbReference type="Pfam" id="PF02353">
    <property type="entry name" value="CMAS"/>
    <property type="match status" value="1"/>
</dbReference>